<keyword evidence="2" id="KW-0547">Nucleotide-binding</keyword>
<evidence type="ECO:0000313" key="7">
    <source>
        <dbReference type="EMBL" id="MCL6282039.1"/>
    </source>
</evidence>
<dbReference type="PANTHER" id="PTHR42794">
    <property type="entry name" value="HEMIN IMPORT ATP-BINDING PROTEIN HMUV"/>
    <property type="match status" value="1"/>
</dbReference>
<evidence type="ECO:0000259" key="6">
    <source>
        <dbReference type="PROSITE" id="PS50893"/>
    </source>
</evidence>
<dbReference type="EMBL" id="JAMFMB010000001">
    <property type="protein sequence ID" value="MCL6282039.1"/>
    <property type="molecule type" value="Genomic_DNA"/>
</dbReference>
<dbReference type="Gene3D" id="3.40.50.300">
    <property type="entry name" value="P-loop containing nucleotide triphosphate hydrolases"/>
    <property type="match status" value="1"/>
</dbReference>
<dbReference type="GO" id="GO:0005524">
    <property type="term" value="F:ATP binding"/>
    <property type="evidence" value="ECO:0007669"/>
    <property type="project" value="UniProtKB-KW"/>
</dbReference>
<dbReference type="SUPFAM" id="SSF52540">
    <property type="entry name" value="P-loop containing nucleoside triphosphate hydrolases"/>
    <property type="match status" value="1"/>
</dbReference>
<proteinExistence type="predicted"/>
<reference evidence="7" key="1">
    <citation type="submission" date="2022-05" db="EMBL/GenBank/DDBJ databases">
        <authorList>
            <person name="Park J.-S."/>
        </authorList>
    </citation>
    <scope>NUCLEOTIDE SEQUENCE</scope>
    <source>
        <strain evidence="7">2012CJ41-6</strain>
    </source>
</reference>
<dbReference type="Pfam" id="PF00005">
    <property type="entry name" value="ABC_tran"/>
    <property type="match status" value="1"/>
</dbReference>
<dbReference type="Proteomes" id="UP001203880">
    <property type="component" value="Unassembled WGS sequence"/>
</dbReference>
<dbReference type="PROSITE" id="PS50893">
    <property type="entry name" value="ABC_TRANSPORTER_2"/>
    <property type="match status" value="1"/>
</dbReference>
<accession>A0ABT0PWQ6</accession>
<evidence type="ECO:0000256" key="3">
    <source>
        <dbReference type="ARBA" id="ARBA00022840"/>
    </source>
</evidence>
<gene>
    <name evidence="7" type="ORF">M3P21_00725</name>
</gene>
<sequence>MTPTPFLKARDLEFYAQNGDALLQGVSFEVNEGAILAIAGPNGAGKTTLLNLLCGAEALALGDVSINERSLKDLSAKERARMIAVVSQQELPDGRLALRDYIALGQIPIRADRSSEDHARELSRILDLTGLSAMADKRKAQLSGGERQRAHIARALAQNPSLLFLDEPTNHLDPDAKGRMLSLVAELGITVVMIVHDLVMIPEFATHVALMKSTRLTGFGPVADVLTPERVRETFGVDYLSFPHEGRVIPALDIRRTTFSTQMKGHS</sequence>
<evidence type="ECO:0000256" key="5">
    <source>
        <dbReference type="ARBA" id="ARBA00037066"/>
    </source>
</evidence>
<evidence type="ECO:0000313" key="8">
    <source>
        <dbReference type="Proteomes" id="UP001203880"/>
    </source>
</evidence>
<organism evidence="7 8">
    <name type="scientific">Ruegeria spongiae</name>
    <dbReference type="NCBI Taxonomy" id="2942209"/>
    <lineage>
        <taxon>Bacteria</taxon>
        <taxon>Pseudomonadati</taxon>
        <taxon>Pseudomonadota</taxon>
        <taxon>Alphaproteobacteria</taxon>
        <taxon>Rhodobacterales</taxon>
        <taxon>Roseobacteraceae</taxon>
        <taxon>Ruegeria</taxon>
    </lineage>
</organism>
<keyword evidence="1" id="KW-0813">Transport</keyword>
<evidence type="ECO:0000256" key="1">
    <source>
        <dbReference type="ARBA" id="ARBA00022448"/>
    </source>
</evidence>
<comment type="caution">
    <text evidence="7">The sequence shown here is derived from an EMBL/GenBank/DDBJ whole genome shotgun (WGS) entry which is preliminary data.</text>
</comment>
<dbReference type="RefSeq" id="WP_249705988.1">
    <property type="nucleotide sequence ID" value="NZ_JAMFMB010000001.1"/>
</dbReference>
<dbReference type="InterPro" id="IPR003593">
    <property type="entry name" value="AAA+_ATPase"/>
</dbReference>
<keyword evidence="3 7" id="KW-0067">ATP-binding</keyword>
<evidence type="ECO:0000256" key="4">
    <source>
        <dbReference type="ARBA" id="ARBA00022967"/>
    </source>
</evidence>
<dbReference type="CDD" id="cd03214">
    <property type="entry name" value="ABC_Iron-Siderophores_B12_Hemin"/>
    <property type="match status" value="1"/>
</dbReference>
<keyword evidence="4" id="KW-1278">Translocase</keyword>
<comment type="function">
    <text evidence="5">Part of the ABC transporter complex HmuTUV involved in hemin import. Responsible for energy coupling to the transport system.</text>
</comment>
<feature type="domain" description="ABC transporter" evidence="6">
    <location>
        <begin position="7"/>
        <end position="238"/>
    </location>
</feature>
<protein>
    <submittedName>
        <fullName evidence="7">ABC transporter ATP-binding protein</fullName>
    </submittedName>
</protein>
<dbReference type="InterPro" id="IPR027417">
    <property type="entry name" value="P-loop_NTPase"/>
</dbReference>
<dbReference type="InterPro" id="IPR003439">
    <property type="entry name" value="ABC_transporter-like_ATP-bd"/>
</dbReference>
<dbReference type="PANTHER" id="PTHR42794:SF1">
    <property type="entry name" value="HEMIN IMPORT ATP-BINDING PROTEIN HMUV"/>
    <property type="match status" value="1"/>
</dbReference>
<dbReference type="SMART" id="SM00382">
    <property type="entry name" value="AAA"/>
    <property type="match status" value="1"/>
</dbReference>
<name>A0ABT0PWQ6_9RHOB</name>
<keyword evidence="8" id="KW-1185">Reference proteome</keyword>
<evidence type="ECO:0000256" key="2">
    <source>
        <dbReference type="ARBA" id="ARBA00022741"/>
    </source>
</evidence>